<feature type="region of interest" description="Disordered" evidence="1">
    <location>
        <begin position="1"/>
        <end position="40"/>
    </location>
</feature>
<sequence length="355" mass="39124">MHSKKEANVSQNDICAHGDGDSRKRDTPEGAGQTKKGRTAKAVLTDSKEQWLTETFLKDMANTLAIVFPLKKFADDHNCSSEQVNWALIEFTGRPLVKLAQFVHENPQCLSIAEYSRKVSESCMESVTKQYCSSVFSTPESVKSTVGQKTRFCSASQAASSNSDEDSQAQLKTPSSIVQTNESKMRFKNTSQPVTAAENADDAGQGKSVDLHGTPLASSMTGASSTAQSGTTSTDEESPMSVKAVTGFTEKEKPSNLKIRFKLNPPKRPCPVSNADSNDELPKSPLDRVIEQKRTKTLQQQHRVFNYADHVSEGEGIAARRWVKKDEFGNYIPITRKEMRLYLEQMGREAQDGGK</sequence>
<comment type="caution">
    <text evidence="2">The sequence shown here is derived from an EMBL/GenBank/DDBJ whole genome shotgun (WGS) entry which is preliminary data.</text>
</comment>
<reference evidence="2 3" key="1">
    <citation type="submission" date="2019-06" db="EMBL/GenBank/DDBJ databases">
        <title>Wine fermentation using esterase from Monascus purpureus.</title>
        <authorList>
            <person name="Geng C."/>
            <person name="Zhang Y."/>
        </authorList>
    </citation>
    <scope>NUCLEOTIDE SEQUENCE [LARGE SCALE GENOMIC DNA]</scope>
    <source>
        <strain evidence="2">HQ1</strain>
    </source>
</reference>
<gene>
    <name evidence="2" type="ORF">MPDQ_002160</name>
</gene>
<feature type="compositionally biased region" description="Low complexity" evidence="1">
    <location>
        <begin position="217"/>
        <end position="233"/>
    </location>
</feature>
<feature type="compositionally biased region" description="Basic and acidic residues" evidence="1">
    <location>
        <begin position="16"/>
        <end position="28"/>
    </location>
</feature>
<feature type="compositionally biased region" description="Polar residues" evidence="1">
    <location>
        <begin position="157"/>
        <end position="194"/>
    </location>
</feature>
<name>A0A507QMZ9_MONPU</name>
<evidence type="ECO:0000313" key="3">
    <source>
        <dbReference type="Proteomes" id="UP000319663"/>
    </source>
</evidence>
<dbReference type="AlphaFoldDB" id="A0A507QMZ9"/>
<evidence type="ECO:0000313" key="2">
    <source>
        <dbReference type="EMBL" id="TQB69223.1"/>
    </source>
</evidence>
<dbReference type="Proteomes" id="UP000319663">
    <property type="component" value="Unassembled WGS sequence"/>
</dbReference>
<protein>
    <submittedName>
        <fullName evidence="2">Uncharacterized protein</fullName>
    </submittedName>
</protein>
<keyword evidence="3" id="KW-1185">Reference proteome</keyword>
<evidence type="ECO:0000256" key="1">
    <source>
        <dbReference type="SAM" id="MobiDB-lite"/>
    </source>
</evidence>
<dbReference type="EMBL" id="VIFY01000165">
    <property type="protein sequence ID" value="TQB69223.1"/>
    <property type="molecule type" value="Genomic_DNA"/>
</dbReference>
<organism evidence="2 3">
    <name type="scientific">Monascus purpureus</name>
    <name type="common">Red mold</name>
    <name type="synonym">Monascus anka</name>
    <dbReference type="NCBI Taxonomy" id="5098"/>
    <lineage>
        <taxon>Eukaryota</taxon>
        <taxon>Fungi</taxon>
        <taxon>Dikarya</taxon>
        <taxon>Ascomycota</taxon>
        <taxon>Pezizomycotina</taxon>
        <taxon>Eurotiomycetes</taxon>
        <taxon>Eurotiomycetidae</taxon>
        <taxon>Eurotiales</taxon>
        <taxon>Aspergillaceae</taxon>
        <taxon>Monascus</taxon>
    </lineage>
</organism>
<feature type="region of interest" description="Disordered" evidence="1">
    <location>
        <begin position="157"/>
        <end position="283"/>
    </location>
</feature>
<accession>A0A507QMZ9</accession>
<proteinExistence type="predicted"/>